<name>A0A857J0V8_9BURK</name>
<accession>A0A857J0V8</accession>
<protein>
    <submittedName>
        <fullName evidence="2">Uncharacterized protein</fullName>
    </submittedName>
</protein>
<evidence type="ECO:0000256" key="1">
    <source>
        <dbReference type="SAM" id="SignalP"/>
    </source>
</evidence>
<feature type="chain" id="PRO_5032852105" evidence="1">
    <location>
        <begin position="38"/>
        <end position="139"/>
    </location>
</feature>
<evidence type="ECO:0000313" key="3">
    <source>
        <dbReference type="Proteomes" id="UP000464787"/>
    </source>
</evidence>
<dbReference type="KEGG" id="xyk:GT347_01220"/>
<keyword evidence="3" id="KW-1185">Reference proteome</keyword>
<feature type="signal peptide" evidence="1">
    <location>
        <begin position="1"/>
        <end position="37"/>
    </location>
</feature>
<dbReference type="Proteomes" id="UP000464787">
    <property type="component" value="Chromosome"/>
</dbReference>
<reference evidence="2 3" key="1">
    <citation type="submission" date="2020-01" db="EMBL/GenBank/DDBJ databases">
        <title>Genome sequencing of strain KACC 21265.</title>
        <authorList>
            <person name="Heo J."/>
            <person name="Kim S.-J."/>
            <person name="Kim J.-S."/>
            <person name="Hong S.-B."/>
            <person name="Kwon S.-W."/>
        </authorList>
    </citation>
    <scope>NUCLEOTIDE SEQUENCE [LARGE SCALE GENOMIC DNA]</scope>
    <source>
        <strain evidence="2 3">KACC 21265</strain>
    </source>
</reference>
<dbReference type="AlphaFoldDB" id="A0A857J0V8"/>
<dbReference type="EMBL" id="CP047650">
    <property type="protein sequence ID" value="QHI96731.1"/>
    <property type="molecule type" value="Genomic_DNA"/>
</dbReference>
<sequence length="139" mass="15313">MPTPPSKMIFSKLLPSARLLTLALGFALASALSGAWAAEPDITGRYVAKDAEFVIEKIKDTDYKMQYYGKCLLSSGEPFEFFTNGKARKLKGRSFVISVTASRVPTCARFAPWMARTMCWSSRPRTPRHGASGSPMRIG</sequence>
<gene>
    <name evidence="2" type="ORF">GT347_01220</name>
</gene>
<evidence type="ECO:0000313" key="2">
    <source>
        <dbReference type="EMBL" id="QHI96731.1"/>
    </source>
</evidence>
<organism evidence="2 3">
    <name type="scientific">Xylophilus rhododendri</name>
    <dbReference type="NCBI Taxonomy" id="2697032"/>
    <lineage>
        <taxon>Bacteria</taxon>
        <taxon>Pseudomonadati</taxon>
        <taxon>Pseudomonadota</taxon>
        <taxon>Betaproteobacteria</taxon>
        <taxon>Burkholderiales</taxon>
        <taxon>Xylophilus</taxon>
    </lineage>
</organism>
<proteinExistence type="predicted"/>
<dbReference type="RefSeq" id="WP_160550249.1">
    <property type="nucleotide sequence ID" value="NZ_CP047650.1"/>
</dbReference>
<keyword evidence="1" id="KW-0732">Signal</keyword>